<dbReference type="Pfam" id="PF00151">
    <property type="entry name" value="Lipase"/>
    <property type="match status" value="1"/>
</dbReference>
<feature type="chain" id="PRO_5046374898" description="Lipase domain-containing protein" evidence="5">
    <location>
        <begin position="24"/>
        <end position="415"/>
    </location>
</feature>
<keyword evidence="8" id="KW-1185">Reference proteome</keyword>
<dbReference type="InterPro" id="IPR029058">
    <property type="entry name" value="AB_hydrolase_fold"/>
</dbReference>
<gene>
    <name evidence="7" type="ORF">ODALV1_LOCUS17349</name>
</gene>
<comment type="similarity">
    <text evidence="2 4">Belongs to the AB hydrolase superfamily. Lipase family.</text>
</comment>
<dbReference type="PANTHER" id="PTHR11610">
    <property type="entry name" value="LIPASE"/>
    <property type="match status" value="1"/>
</dbReference>
<evidence type="ECO:0000313" key="7">
    <source>
        <dbReference type="EMBL" id="CAL8116603.1"/>
    </source>
</evidence>
<evidence type="ECO:0000256" key="4">
    <source>
        <dbReference type="RuleBase" id="RU004262"/>
    </source>
</evidence>
<accession>A0ABP1R0F8</accession>
<organism evidence="7 8">
    <name type="scientific">Orchesella dallaii</name>
    <dbReference type="NCBI Taxonomy" id="48710"/>
    <lineage>
        <taxon>Eukaryota</taxon>
        <taxon>Metazoa</taxon>
        <taxon>Ecdysozoa</taxon>
        <taxon>Arthropoda</taxon>
        <taxon>Hexapoda</taxon>
        <taxon>Collembola</taxon>
        <taxon>Entomobryomorpha</taxon>
        <taxon>Entomobryoidea</taxon>
        <taxon>Orchesellidae</taxon>
        <taxon>Orchesellinae</taxon>
        <taxon>Orchesella</taxon>
    </lineage>
</organism>
<dbReference type="SUPFAM" id="SSF53474">
    <property type="entry name" value="alpha/beta-Hydrolases"/>
    <property type="match status" value="1"/>
</dbReference>
<dbReference type="InterPro" id="IPR000734">
    <property type="entry name" value="TAG_lipase"/>
</dbReference>
<dbReference type="InterPro" id="IPR013818">
    <property type="entry name" value="Lipase"/>
</dbReference>
<comment type="subcellular location">
    <subcellularLocation>
        <location evidence="1">Secreted</location>
    </subcellularLocation>
</comment>
<evidence type="ECO:0000256" key="1">
    <source>
        <dbReference type="ARBA" id="ARBA00004613"/>
    </source>
</evidence>
<sequence>MKGYKVLTLVIQVLLLLCTYCLASESPKKLSEEVDYNDEMEMDTEPRTAFQPKIIYATSPKEEEKVKKEMFGKVRGRFAIADYFQDNTKKGKLERQKHVRFLTKTEDNKWDTIDINTLGDCKTWNKTGKVKVLVHGFTSQITKKPKELIKIQYQFKLGDAYLEALKGNVNIIVVDWTCLSREPLFKYYEAADSCKYAGEATAKFLVQLVKKNLIASYKDIHILGHSLGSHVAGSAGYYVHQLTKSKVGRITGLDPAGALFEKGGKLPKDTSKALDKADALFVDILHCNTGNIVTTVGASLGTTVAAGHADFYRKKTNYDFNQNIALMKKSSIFYALKFHWNLLANGGKRQKRCNLYQDQVYGCSHQMSVKYFIESLTKPELACPCADWKTFKKGGCKCTVKSGGMYMGEACLERF</sequence>
<reference evidence="7 8" key="1">
    <citation type="submission" date="2024-08" db="EMBL/GenBank/DDBJ databases">
        <authorList>
            <person name="Cucini C."/>
            <person name="Frati F."/>
        </authorList>
    </citation>
    <scope>NUCLEOTIDE SEQUENCE [LARGE SCALE GENOMIC DNA]</scope>
</reference>
<keyword evidence="5" id="KW-0732">Signal</keyword>
<evidence type="ECO:0000259" key="6">
    <source>
        <dbReference type="Pfam" id="PF00151"/>
    </source>
</evidence>
<keyword evidence="3" id="KW-0964">Secreted</keyword>
<feature type="signal peptide" evidence="5">
    <location>
        <begin position="1"/>
        <end position="23"/>
    </location>
</feature>
<comment type="caution">
    <text evidence="7">The sequence shown here is derived from an EMBL/GenBank/DDBJ whole genome shotgun (WGS) entry which is preliminary data.</text>
</comment>
<dbReference type="Proteomes" id="UP001642540">
    <property type="component" value="Unassembled WGS sequence"/>
</dbReference>
<proteinExistence type="inferred from homology"/>
<evidence type="ECO:0000313" key="8">
    <source>
        <dbReference type="Proteomes" id="UP001642540"/>
    </source>
</evidence>
<dbReference type="Gene3D" id="3.40.50.1820">
    <property type="entry name" value="alpha/beta hydrolase"/>
    <property type="match status" value="2"/>
</dbReference>
<evidence type="ECO:0000256" key="2">
    <source>
        <dbReference type="ARBA" id="ARBA00010701"/>
    </source>
</evidence>
<name>A0ABP1R0F8_9HEXA</name>
<evidence type="ECO:0000256" key="3">
    <source>
        <dbReference type="ARBA" id="ARBA00022525"/>
    </source>
</evidence>
<evidence type="ECO:0000256" key="5">
    <source>
        <dbReference type="SAM" id="SignalP"/>
    </source>
</evidence>
<dbReference type="EMBL" id="CAXLJM020000053">
    <property type="protein sequence ID" value="CAL8116603.1"/>
    <property type="molecule type" value="Genomic_DNA"/>
</dbReference>
<feature type="domain" description="Lipase" evidence="6">
    <location>
        <begin position="90"/>
        <end position="312"/>
    </location>
</feature>
<protein>
    <recommendedName>
        <fullName evidence="6">Lipase domain-containing protein</fullName>
    </recommendedName>
</protein>